<dbReference type="RefSeq" id="WP_074987665.1">
    <property type="nucleotide sequence ID" value="NZ_CADFGN010000024.1"/>
</dbReference>
<accession>A0AAQ1JYI3</accession>
<keyword evidence="4" id="KW-1133">Transmembrane helix</keyword>
<protein>
    <submittedName>
        <fullName evidence="6 7">Glycine/D-amino acid oxidase</fullName>
    </submittedName>
</protein>
<dbReference type="Proteomes" id="UP000183529">
    <property type="component" value="Unassembled WGS sequence"/>
</dbReference>
<dbReference type="EMBL" id="FNZM01000035">
    <property type="protein sequence ID" value="SEK15218.1"/>
    <property type="molecule type" value="Genomic_DNA"/>
</dbReference>
<dbReference type="GeneID" id="61308361"/>
<evidence type="ECO:0000256" key="3">
    <source>
        <dbReference type="SAM" id="MobiDB-lite"/>
    </source>
</evidence>
<reference evidence="7 8" key="1">
    <citation type="submission" date="2016-10" db="EMBL/GenBank/DDBJ databases">
        <authorList>
            <person name="Varghese N."/>
            <person name="Submissions S."/>
        </authorList>
    </citation>
    <scope>NUCLEOTIDE SEQUENCE [LARGE SCALE GENOMIC DNA]</scope>
    <source>
        <strain evidence="7 8">LMG 22274</strain>
    </source>
</reference>
<evidence type="ECO:0000259" key="5">
    <source>
        <dbReference type="Pfam" id="PF01266"/>
    </source>
</evidence>
<keyword evidence="9" id="KW-1185">Reference proteome</keyword>
<feature type="transmembrane region" description="Helical" evidence="4">
    <location>
        <begin position="20"/>
        <end position="37"/>
    </location>
</feature>
<keyword evidence="4" id="KW-0812">Transmembrane</keyword>
<dbReference type="Proteomes" id="UP000247515">
    <property type="component" value="Unassembled WGS sequence"/>
</dbReference>
<dbReference type="PANTHER" id="PTHR13847">
    <property type="entry name" value="SARCOSINE DEHYDROGENASE-RELATED"/>
    <property type="match status" value="1"/>
</dbReference>
<comment type="caution">
    <text evidence="7">The sequence shown here is derived from an EMBL/GenBank/DDBJ whole genome shotgun (WGS) entry which is preliminary data.</text>
</comment>
<evidence type="ECO:0000313" key="9">
    <source>
        <dbReference type="Proteomes" id="UP000247515"/>
    </source>
</evidence>
<proteinExistence type="inferred from homology"/>
<dbReference type="InterPro" id="IPR006076">
    <property type="entry name" value="FAD-dep_OxRdtase"/>
</dbReference>
<comment type="similarity">
    <text evidence="1">Belongs to the DadA oxidoreductase family.</text>
</comment>
<evidence type="ECO:0000256" key="2">
    <source>
        <dbReference type="ARBA" id="ARBA00023002"/>
    </source>
</evidence>
<feature type="domain" description="FAD dependent oxidoreductase" evidence="5">
    <location>
        <begin position="19"/>
        <end position="411"/>
    </location>
</feature>
<dbReference type="GO" id="GO:0005886">
    <property type="term" value="C:plasma membrane"/>
    <property type="evidence" value="ECO:0007669"/>
    <property type="project" value="TreeGrafter"/>
</dbReference>
<evidence type="ECO:0000313" key="8">
    <source>
        <dbReference type="Proteomes" id="UP000183529"/>
    </source>
</evidence>
<feature type="region of interest" description="Disordered" evidence="3">
    <location>
        <begin position="141"/>
        <end position="160"/>
    </location>
</feature>
<evidence type="ECO:0000256" key="4">
    <source>
        <dbReference type="SAM" id="Phobius"/>
    </source>
</evidence>
<dbReference type="Gene3D" id="3.50.50.60">
    <property type="entry name" value="FAD/NAD(P)-binding domain"/>
    <property type="match status" value="2"/>
</dbReference>
<keyword evidence="2" id="KW-0560">Oxidoreductase</keyword>
<dbReference type="InterPro" id="IPR036188">
    <property type="entry name" value="FAD/NAD-bd_sf"/>
</dbReference>
<dbReference type="SUPFAM" id="SSF51905">
    <property type="entry name" value="FAD/NAD(P)-binding domain"/>
    <property type="match status" value="1"/>
</dbReference>
<keyword evidence="4" id="KW-0472">Membrane</keyword>
<evidence type="ECO:0000256" key="1">
    <source>
        <dbReference type="ARBA" id="ARBA00009410"/>
    </source>
</evidence>
<gene>
    <name evidence="6" type="ORF">C7400_13610</name>
    <name evidence="7" type="ORF">SAMN05216550_13531</name>
</gene>
<dbReference type="EMBL" id="QJJV01000036">
    <property type="protein sequence ID" value="PXX06178.1"/>
    <property type="molecule type" value="Genomic_DNA"/>
</dbReference>
<dbReference type="PANTHER" id="PTHR13847:SF280">
    <property type="entry name" value="D-AMINO ACID DEHYDROGENASE"/>
    <property type="match status" value="1"/>
</dbReference>
<name>A0AAQ1JYI3_9BURK</name>
<evidence type="ECO:0000313" key="6">
    <source>
        <dbReference type="EMBL" id="PXX06178.1"/>
    </source>
</evidence>
<reference evidence="6 9" key="2">
    <citation type="submission" date="2018-05" db="EMBL/GenBank/DDBJ databases">
        <title>Genomic Encyclopedia of Type Strains, Phase IV (KMG-V): Genome sequencing to study the core and pangenomes of soil and plant-associated prokaryotes.</title>
        <authorList>
            <person name="Whitman W."/>
        </authorList>
    </citation>
    <scope>NUCLEOTIDE SEQUENCE [LARGE SCALE GENOMIC DNA]</scope>
    <source>
        <strain evidence="6 9">SIr-6563</strain>
    </source>
</reference>
<dbReference type="Gene3D" id="3.30.9.10">
    <property type="entry name" value="D-Amino Acid Oxidase, subunit A, domain 2"/>
    <property type="match status" value="2"/>
</dbReference>
<dbReference type="AlphaFoldDB" id="A0AAQ1JYI3"/>
<organism evidence="7 8">
    <name type="scientific">Paraburkholderia tropica</name>
    <dbReference type="NCBI Taxonomy" id="92647"/>
    <lineage>
        <taxon>Bacteria</taxon>
        <taxon>Pseudomonadati</taxon>
        <taxon>Pseudomonadota</taxon>
        <taxon>Betaproteobacteria</taxon>
        <taxon>Burkholderiales</taxon>
        <taxon>Burkholderiaceae</taxon>
        <taxon>Paraburkholderia</taxon>
    </lineage>
</organism>
<dbReference type="Pfam" id="PF01266">
    <property type="entry name" value="DAO"/>
    <property type="match status" value="1"/>
</dbReference>
<dbReference type="GO" id="GO:0005737">
    <property type="term" value="C:cytoplasm"/>
    <property type="evidence" value="ECO:0007669"/>
    <property type="project" value="TreeGrafter"/>
</dbReference>
<dbReference type="GO" id="GO:0008718">
    <property type="term" value="F:D-amino-acid dehydrogenase activity"/>
    <property type="evidence" value="ECO:0007669"/>
    <property type="project" value="TreeGrafter"/>
</dbReference>
<sequence>MRVPLTRIDANDPLPTHADVVVIGAGIVGVFTAWFLAKRGMKVALVEKGLVGGEQSSRNWGWVRQQNRDARELPIATESLRLWEQFEAESGETTGFRRGGLLYLSNDEAELARWARWCDFARSAGVRTEVFGSREARSRGEATGRDWKGGVFAPTDGTADPGRAAPAVAAAIRKLGGSVHQNCAARGIETSGGRVSAVVTEHGTIRTPIAVLSGGAWASTFCRQLGIRFPQATIRASVAAVSLPTGSLPDALHTSGITITRRGDATYTLAISGIARFDPTWQKVRYSRDFLPMFSSRWRSLSFGTFEGVRSGHESSARWRLDEPTPMERMRVLDPSVDEPTVAEIRRRAAALCPAIAAAPVAGAWAGYIDMTPDGVPVIGESAQIPGFVFAAGLSGHGFGIGPGVGHLTADIVSGATPIVDPQPYQHARFEQSVWGKVADF</sequence>
<dbReference type="GO" id="GO:0055130">
    <property type="term" value="P:D-alanine catabolic process"/>
    <property type="evidence" value="ECO:0007669"/>
    <property type="project" value="TreeGrafter"/>
</dbReference>
<evidence type="ECO:0000313" key="7">
    <source>
        <dbReference type="EMBL" id="SEK15218.1"/>
    </source>
</evidence>